<evidence type="ECO:0000313" key="10">
    <source>
        <dbReference type="Proteomes" id="UP000320244"/>
    </source>
</evidence>
<comment type="caution">
    <text evidence="9">The sequence shown here is derived from an EMBL/GenBank/DDBJ whole genome shotgun (WGS) entry which is preliminary data.</text>
</comment>
<gene>
    <name evidence="9" type="ORF">FGL98_01885</name>
</gene>
<feature type="transmembrane region" description="Helical" evidence="7">
    <location>
        <begin position="384"/>
        <end position="407"/>
    </location>
</feature>
<evidence type="ECO:0000256" key="1">
    <source>
        <dbReference type="ARBA" id="ARBA00004651"/>
    </source>
</evidence>
<dbReference type="SUPFAM" id="SSF103473">
    <property type="entry name" value="MFS general substrate transporter"/>
    <property type="match status" value="1"/>
</dbReference>
<dbReference type="PANTHER" id="PTHR42718:SF46">
    <property type="entry name" value="BLR6921 PROTEIN"/>
    <property type="match status" value="1"/>
</dbReference>
<evidence type="ECO:0000259" key="8">
    <source>
        <dbReference type="PROSITE" id="PS50850"/>
    </source>
</evidence>
<dbReference type="PANTHER" id="PTHR42718">
    <property type="entry name" value="MAJOR FACILITATOR SUPERFAMILY MULTIDRUG TRANSPORTER MFSC"/>
    <property type="match status" value="1"/>
</dbReference>
<organism evidence="9 10">
    <name type="scientific">Leekyejoonella antrihumi</name>
    <dbReference type="NCBI Taxonomy" id="1660198"/>
    <lineage>
        <taxon>Bacteria</taxon>
        <taxon>Bacillati</taxon>
        <taxon>Actinomycetota</taxon>
        <taxon>Actinomycetes</taxon>
        <taxon>Micrococcales</taxon>
        <taxon>Dermacoccaceae</taxon>
        <taxon>Leekyejoonella</taxon>
    </lineage>
</organism>
<feature type="domain" description="Major facilitator superfamily (MFS) profile" evidence="8">
    <location>
        <begin position="21"/>
        <end position="543"/>
    </location>
</feature>
<dbReference type="InterPro" id="IPR036259">
    <property type="entry name" value="MFS_trans_sf"/>
</dbReference>
<dbReference type="GO" id="GO:0005886">
    <property type="term" value="C:plasma membrane"/>
    <property type="evidence" value="ECO:0007669"/>
    <property type="project" value="UniProtKB-SubCell"/>
</dbReference>
<keyword evidence="5 7" id="KW-1133">Transmembrane helix</keyword>
<keyword evidence="10" id="KW-1185">Reference proteome</keyword>
<feature type="transmembrane region" description="Helical" evidence="7">
    <location>
        <begin position="120"/>
        <end position="143"/>
    </location>
</feature>
<dbReference type="Gene3D" id="1.20.1250.20">
    <property type="entry name" value="MFS general substrate transporter like domains"/>
    <property type="match status" value="2"/>
</dbReference>
<evidence type="ECO:0000256" key="7">
    <source>
        <dbReference type="SAM" id="Phobius"/>
    </source>
</evidence>
<evidence type="ECO:0000256" key="2">
    <source>
        <dbReference type="ARBA" id="ARBA00022448"/>
    </source>
</evidence>
<feature type="transmembrane region" description="Helical" evidence="7">
    <location>
        <begin position="355"/>
        <end position="372"/>
    </location>
</feature>
<keyword evidence="4 7" id="KW-0812">Transmembrane</keyword>
<dbReference type="GO" id="GO:0022857">
    <property type="term" value="F:transmembrane transporter activity"/>
    <property type="evidence" value="ECO:0007669"/>
    <property type="project" value="InterPro"/>
</dbReference>
<feature type="transmembrane region" description="Helical" evidence="7">
    <location>
        <begin position="57"/>
        <end position="75"/>
    </location>
</feature>
<keyword evidence="3" id="KW-1003">Cell membrane</keyword>
<name>A0A563E7Q9_9MICO</name>
<feature type="transmembrane region" description="Helical" evidence="7">
    <location>
        <begin position="324"/>
        <end position="343"/>
    </location>
</feature>
<dbReference type="AlphaFoldDB" id="A0A563E7Q9"/>
<comment type="subcellular location">
    <subcellularLocation>
        <location evidence="1">Cell membrane</location>
        <topology evidence="1">Multi-pass membrane protein</topology>
    </subcellularLocation>
</comment>
<feature type="transmembrane region" description="Helical" evidence="7">
    <location>
        <begin position="519"/>
        <end position="540"/>
    </location>
</feature>
<accession>A0A563E7Q9</accession>
<dbReference type="OrthoDB" id="9781469at2"/>
<evidence type="ECO:0000256" key="5">
    <source>
        <dbReference type="ARBA" id="ARBA00022989"/>
    </source>
</evidence>
<keyword evidence="2" id="KW-0813">Transport</keyword>
<dbReference type="PROSITE" id="PS50850">
    <property type="entry name" value="MFS"/>
    <property type="match status" value="1"/>
</dbReference>
<evidence type="ECO:0000256" key="6">
    <source>
        <dbReference type="ARBA" id="ARBA00023136"/>
    </source>
</evidence>
<feature type="transmembrane region" description="Helical" evidence="7">
    <location>
        <begin position="290"/>
        <end position="312"/>
    </location>
</feature>
<sequence length="551" mass="55660">MTQTTGASTASTTRQGLTGGTLLAAAVAVGLAQVALAIPAVFNGLFQQDLHTSSSQLTWISDAFLVPVTLLELTSGVIGDLFGRKRLLVGGAALLTIGSIVCVLTPGASASTQTRVLVLLSGQIIAGIGAAALFPTTLAMVAAGTHGAHERARALTIWAAALSTGGAVSPVLGGLVAKMSFGSDQYASWRWGFIAVAILSVISLVISLLFARDSSAPAGRSLDWPGQITIAIAVFTLLFGVIQGPTDGWGSTRVVGSFIISAVFLVLFVLSERRTDTPLLHLSLFSNRVFAVASIATVLGMLAFLGTAYATSIRLSAIQGFSPLKSSIAFVLLNGIALAMIPVTHRVMVRFNPRWIMGAGLVLIGVGDLWMSQLSAAHVSVGPVIAPLALVGIGFALAVSAVSAVAVNSVPNGLAGMASAATSLLRDLGFTLGPAVIGAIALSRAASEMQEKIAGSPALQHALAAFNAAPQHATGAQKAALEEAVGAVNSGPLGANAVPAAVNPVHNVAFNALNNAYSIGYIICGVLALVAAALAIFVLAGGGNEEAPAEA</sequence>
<proteinExistence type="predicted"/>
<dbReference type="EMBL" id="VCQV01000002">
    <property type="protein sequence ID" value="TWP38566.1"/>
    <property type="molecule type" value="Genomic_DNA"/>
</dbReference>
<feature type="transmembrane region" description="Helical" evidence="7">
    <location>
        <begin position="155"/>
        <end position="177"/>
    </location>
</feature>
<dbReference type="Proteomes" id="UP000320244">
    <property type="component" value="Unassembled WGS sequence"/>
</dbReference>
<keyword evidence="6 7" id="KW-0472">Membrane</keyword>
<feature type="transmembrane region" description="Helical" evidence="7">
    <location>
        <begin position="254"/>
        <end position="270"/>
    </location>
</feature>
<protein>
    <submittedName>
        <fullName evidence="9">MFS transporter</fullName>
    </submittedName>
</protein>
<dbReference type="InterPro" id="IPR020846">
    <property type="entry name" value="MFS_dom"/>
</dbReference>
<dbReference type="RefSeq" id="WP_146314969.1">
    <property type="nucleotide sequence ID" value="NZ_VCQV01000002.1"/>
</dbReference>
<feature type="transmembrane region" description="Helical" evidence="7">
    <location>
        <begin position="87"/>
        <end position="108"/>
    </location>
</feature>
<feature type="transmembrane region" description="Helical" evidence="7">
    <location>
        <begin position="189"/>
        <end position="210"/>
    </location>
</feature>
<dbReference type="InterPro" id="IPR011701">
    <property type="entry name" value="MFS"/>
</dbReference>
<feature type="transmembrane region" description="Helical" evidence="7">
    <location>
        <begin position="21"/>
        <end position="45"/>
    </location>
</feature>
<dbReference type="CDD" id="cd17321">
    <property type="entry name" value="MFS_MMR_MDR_like"/>
    <property type="match status" value="1"/>
</dbReference>
<evidence type="ECO:0000313" key="9">
    <source>
        <dbReference type="EMBL" id="TWP38566.1"/>
    </source>
</evidence>
<feature type="transmembrane region" description="Helical" evidence="7">
    <location>
        <begin position="222"/>
        <end position="242"/>
    </location>
</feature>
<evidence type="ECO:0000256" key="3">
    <source>
        <dbReference type="ARBA" id="ARBA00022475"/>
    </source>
</evidence>
<reference evidence="9 10" key="2">
    <citation type="submission" date="2019-08" db="EMBL/GenBank/DDBJ databases">
        <title>Jejuicoccus antrihumi gen. nov., sp. nov., a new member of the family Dermacoccaceae isolated from a cave.</title>
        <authorList>
            <person name="Schumann P."/>
            <person name="Kim I.S."/>
        </authorList>
    </citation>
    <scope>NUCLEOTIDE SEQUENCE [LARGE SCALE GENOMIC DNA]</scope>
    <source>
        <strain evidence="9 10">C5-26</strain>
    </source>
</reference>
<dbReference type="Pfam" id="PF07690">
    <property type="entry name" value="MFS_1"/>
    <property type="match status" value="1"/>
</dbReference>
<reference evidence="9 10" key="1">
    <citation type="submission" date="2019-05" db="EMBL/GenBank/DDBJ databases">
        <authorList>
            <person name="Lee S.D."/>
        </authorList>
    </citation>
    <scope>NUCLEOTIDE SEQUENCE [LARGE SCALE GENOMIC DNA]</scope>
    <source>
        <strain evidence="9 10">C5-26</strain>
    </source>
</reference>
<evidence type="ECO:0000256" key="4">
    <source>
        <dbReference type="ARBA" id="ARBA00022692"/>
    </source>
</evidence>